<dbReference type="Pfam" id="PF00486">
    <property type="entry name" value="Trans_reg_C"/>
    <property type="match status" value="1"/>
</dbReference>
<reference evidence="5 6" key="1">
    <citation type="submission" date="2018-11" db="EMBL/GenBank/DDBJ databases">
        <title>Vibrio LJC006 sp. nov., isolated from seawater during the bloom of the enteromorpha.</title>
        <authorList>
            <person name="Liang J."/>
        </authorList>
    </citation>
    <scope>NUCLEOTIDE SEQUENCE [LARGE SCALE GENOMIC DNA]</scope>
    <source>
        <strain evidence="5 6">LJC006</strain>
    </source>
</reference>
<dbReference type="PROSITE" id="PS51755">
    <property type="entry name" value="OMPR_PHOB"/>
    <property type="match status" value="1"/>
</dbReference>
<dbReference type="InterPro" id="IPR016032">
    <property type="entry name" value="Sig_transdc_resp-reg_C-effctor"/>
</dbReference>
<dbReference type="GO" id="GO:0003677">
    <property type="term" value="F:DNA binding"/>
    <property type="evidence" value="ECO:0007669"/>
    <property type="project" value="UniProtKB-UniRule"/>
</dbReference>
<dbReference type="GO" id="GO:0006355">
    <property type="term" value="P:regulation of DNA-templated transcription"/>
    <property type="evidence" value="ECO:0007669"/>
    <property type="project" value="InterPro"/>
</dbReference>
<keyword evidence="6" id="KW-1185">Reference proteome</keyword>
<organism evidence="5 6">
    <name type="scientific">Vibrio viridaestus</name>
    <dbReference type="NCBI Taxonomy" id="2487322"/>
    <lineage>
        <taxon>Bacteria</taxon>
        <taxon>Pseudomonadati</taxon>
        <taxon>Pseudomonadota</taxon>
        <taxon>Gammaproteobacteria</taxon>
        <taxon>Vibrionales</taxon>
        <taxon>Vibrionaceae</taxon>
        <taxon>Vibrio</taxon>
    </lineage>
</organism>
<dbReference type="AlphaFoldDB" id="A0A3N9TEN5"/>
<feature type="compositionally biased region" description="Polar residues" evidence="3">
    <location>
        <begin position="131"/>
        <end position="150"/>
    </location>
</feature>
<evidence type="ECO:0000259" key="4">
    <source>
        <dbReference type="PROSITE" id="PS51755"/>
    </source>
</evidence>
<sequence>MNTLGTKFILADQYVFDPNSNTLFDRSSDESVRLGSNESRILLMFVLHPSEVIKRDELHDFVWRQQGFEVDDSSLTQAISTLRKILNDSTKSPQFIKTVPKRGYQFISDVEKTTAAKGTLQAKEKQEDVTPLTSEQQTSDVELSSGEQNTVSELDTTEALAQVSSVEPVITSNNVSPQESSSSTVSPIKKWSLSIKLCLLLTLLIPVVAFISDQPKITEFNTLATYENVAIETPVNHPDLSQWIPTIKLCLGKYKERHPNQGMPVRIIATGGVEDKLNLNYIFDQQDEERNVTISVLGTQSDLSKLCR</sequence>
<feature type="domain" description="OmpR/PhoB-type" evidence="4">
    <location>
        <begin position="6"/>
        <end position="108"/>
    </location>
</feature>
<dbReference type="SMART" id="SM00862">
    <property type="entry name" value="Trans_reg_C"/>
    <property type="match status" value="1"/>
</dbReference>
<dbReference type="CDD" id="cd00383">
    <property type="entry name" value="trans_reg_C"/>
    <property type="match status" value="1"/>
</dbReference>
<accession>A0A3N9TEN5</accession>
<dbReference type="GO" id="GO:0000160">
    <property type="term" value="P:phosphorelay signal transduction system"/>
    <property type="evidence" value="ECO:0007669"/>
    <property type="project" value="InterPro"/>
</dbReference>
<dbReference type="Gene3D" id="1.10.10.10">
    <property type="entry name" value="Winged helix-like DNA-binding domain superfamily/Winged helix DNA-binding domain"/>
    <property type="match status" value="1"/>
</dbReference>
<feature type="region of interest" description="Disordered" evidence="3">
    <location>
        <begin position="119"/>
        <end position="150"/>
    </location>
</feature>
<feature type="DNA-binding region" description="OmpR/PhoB-type" evidence="2">
    <location>
        <begin position="6"/>
        <end position="108"/>
    </location>
</feature>
<dbReference type="EMBL" id="RJVQ01000006">
    <property type="protein sequence ID" value="RQW62490.1"/>
    <property type="molecule type" value="Genomic_DNA"/>
</dbReference>
<evidence type="ECO:0000256" key="1">
    <source>
        <dbReference type="ARBA" id="ARBA00023125"/>
    </source>
</evidence>
<evidence type="ECO:0000313" key="6">
    <source>
        <dbReference type="Proteomes" id="UP000281112"/>
    </source>
</evidence>
<dbReference type="InterPro" id="IPR001867">
    <property type="entry name" value="OmpR/PhoB-type_DNA-bd"/>
</dbReference>
<comment type="caution">
    <text evidence="5">The sequence shown here is derived from an EMBL/GenBank/DDBJ whole genome shotgun (WGS) entry which is preliminary data.</text>
</comment>
<gene>
    <name evidence="5" type="ORF">EES38_15085</name>
</gene>
<name>A0A3N9TEN5_9VIBR</name>
<dbReference type="SUPFAM" id="SSF46894">
    <property type="entry name" value="C-terminal effector domain of the bipartite response regulators"/>
    <property type="match status" value="1"/>
</dbReference>
<proteinExistence type="predicted"/>
<keyword evidence="1 2" id="KW-0238">DNA-binding</keyword>
<evidence type="ECO:0000256" key="2">
    <source>
        <dbReference type="PROSITE-ProRule" id="PRU01091"/>
    </source>
</evidence>
<evidence type="ECO:0000313" key="5">
    <source>
        <dbReference type="EMBL" id="RQW62490.1"/>
    </source>
</evidence>
<evidence type="ECO:0000256" key="3">
    <source>
        <dbReference type="SAM" id="MobiDB-lite"/>
    </source>
</evidence>
<dbReference type="OrthoDB" id="1971692at2"/>
<dbReference type="Proteomes" id="UP000281112">
    <property type="component" value="Unassembled WGS sequence"/>
</dbReference>
<protein>
    <submittedName>
        <fullName evidence="5">Transcriptional regulator</fullName>
    </submittedName>
</protein>
<dbReference type="InterPro" id="IPR036388">
    <property type="entry name" value="WH-like_DNA-bd_sf"/>
</dbReference>
<dbReference type="RefSeq" id="WP_124938031.1">
    <property type="nucleotide sequence ID" value="NZ_RJVQ01000006.1"/>
</dbReference>